<sequence>MTSIFDMEFSDEDEDLRDLVVKDLPPSSPEVPQPMGKKKQPRQEQKTVVNQLNEEQKNKVRGDYRENLDDPDGVAPACFRFSTITSHTFTEAALVDVEEYRSACEKLTRNSVYTRTYWPWYVSGKTEAKQYWAVMDSMRNEDALKRGLFFRNHMPHTLESGNHFVVKLDSTELAMNDDKDKIMQGLKIYKAARDIHCYKVNKKEDMEYCEYIDDPMDEPLSVYIVPKPVTLFDGEEEKYHGWYGSISSLIQTVALNDLQGLQSRFDEFANSINIDSEKEKSKLRNVFACVAAERIYTMAKFNGNKSRAELSNLYKLIASILGASVPTGNPADDGSTIYALRTYALAFAVLPDDDSRITVLVELYTSMFRNLSLQLNLDIGFMTNHLVDLAKTTVRKIPHKRLGCTSHFYAFIAFAIAYAAEGGQSGIAKAEEQMSELDPAVKNNIAFNEMRLYFLWNREITHFEKYLCEQLRKETVAALDKYSLEPFLPSSMLKWIVSHGPHPGQNMEDVVHPMNLLDTLTIMAEVKNRARKKQKS</sequence>
<proteinExistence type="predicted"/>
<dbReference type="Proteomes" id="UP000298663">
    <property type="component" value="Unassembled WGS sequence"/>
</dbReference>
<feature type="region of interest" description="Disordered" evidence="1">
    <location>
        <begin position="22"/>
        <end position="48"/>
    </location>
</feature>
<keyword evidence="3" id="KW-1185">Reference proteome</keyword>
<protein>
    <submittedName>
        <fullName evidence="2">Uncharacterized protein</fullName>
    </submittedName>
</protein>
<comment type="caution">
    <text evidence="2">The sequence shown here is derived from an EMBL/GenBank/DDBJ whole genome shotgun (WGS) entry which is preliminary data.</text>
</comment>
<evidence type="ECO:0000313" key="3">
    <source>
        <dbReference type="Proteomes" id="UP000298663"/>
    </source>
</evidence>
<name>A0A4U5MHD0_STECR</name>
<organism evidence="2 3">
    <name type="scientific">Steinernema carpocapsae</name>
    <name type="common">Entomopathogenic nematode</name>
    <dbReference type="NCBI Taxonomy" id="34508"/>
    <lineage>
        <taxon>Eukaryota</taxon>
        <taxon>Metazoa</taxon>
        <taxon>Ecdysozoa</taxon>
        <taxon>Nematoda</taxon>
        <taxon>Chromadorea</taxon>
        <taxon>Rhabditida</taxon>
        <taxon>Tylenchina</taxon>
        <taxon>Panagrolaimomorpha</taxon>
        <taxon>Strongyloidoidea</taxon>
        <taxon>Steinernematidae</taxon>
        <taxon>Steinernema</taxon>
    </lineage>
</organism>
<evidence type="ECO:0000313" key="2">
    <source>
        <dbReference type="EMBL" id="TKR68413.1"/>
    </source>
</evidence>
<accession>A0A4U5MHD0</accession>
<reference evidence="2 3" key="2">
    <citation type="journal article" date="2019" name="G3 (Bethesda)">
        <title>Hybrid Assembly of the Genome of the Entomopathogenic Nematode Steinernema carpocapsae Identifies the X-Chromosome.</title>
        <authorList>
            <person name="Serra L."/>
            <person name="Macchietto M."/>
            <person name="Macias-Munoz A."/>
            <person name="McGill C.J."/>
            <person name="Rodriguez I.M."/>
            <person name="Rodriguez B."/>
            <person name="Murad R."/>
            <person name="Mortazavi A."/>
        </authorList>
    </citation>
    <scope>NUCLEOTIDE SEQUENCE [LARGE SCALE GENOMIC DNA]</scope>
    <source>
        <strain evidence="2 3">ALL</strain>
    </source>
</reference>
<dbReference type="EMBL" id="AZBU02000008">
    <property type="protein sequence ID" value="TKR68413.1"/>
    <property type="molecule type" value="Genomic_DNA"/>
</dbReference>
<reference evidence="2 3" key="1">
    <citation type="journal article" date="2015" name="Genome Biol.">
        <title>Comparative genomics of Steinernema reveals deeply conserved gene regulatory networks.</title>
        <authorList>
            <person name="Dillman A.R."/>
            <person name="Macchietto M."/>
            <person name="Porter C.F."/>
            <person name="Rogers A."/>
            <person name="Williams B."/>
            <person name="Antoshechkin I."/>
            <person name="Lee M.M."/>
            <person name="Goodwin Z."/>
            <person name="Lu X."/>
            <person name="Lewis E.E."/>
            <person name="Goodrich-Blair H."/>
            <person name="Stock S.P."/>
            <person name="Adams B.J."/>
            <person name="Sternberg P.W."/>
            <person name="Mortazavi A."/>
        </authorList>
    </citation>
    <scope>NUCLEOTIDE SEQUENCE [LARGE SCALE GENOMIC DNA]</scope>
    <source>
        <strain evidence="2 3">ALL</strain>
    </source>
</reference>
<evidence type="ECO:0000256" key="1">
    <source>
        <dbReference type="SAM" id="MobiDB-lite"/>
    </source>
</evidence>
<gene>
    <name evidence="2" type="ORF">L596_024402</name>
</gene>
<dbReference type="AlphaFoldDB" id="A0A4U5MHD0"/>